<accession>A0ABQ9WUI6</accession>
<keyword evidence="2" id="KW-1185">Reference proteome</keyword>
<proteinExistence type="predicted"/>
<name>A0ABQ9WUI6_9EUKA</name>
<reference evidence="1 2" key="1">
    <citation type="journal article" date="2022" name="bioRxiv">
        <title>Genomics of Preaxostyla Flagellates Illuminates Evolutionary Transitions and the Path Towards Mitochondrial Loss.</title>
        <authorList>
            <person name="Novak L.V.F."/>
            <person name="Treitli S.C."/>
            <person name="Pyrih J."/>
            <person name="Halakuc P."/>
            <person name="Pipaliya S.V."/>
            <person name="Vacek V."/>
            <person name="Brzon O."/>
            <person name="Soukal P."/>
            <person name="Eme L."/>
            <person name="Dacks J.B."/>
            <person name="Karnkowska A."/>
            <person name="Elias M."/>
            <person name="Hampl V."/>
        </authorList>
    </citation>
    <scope>NUCLEOTIDE SEQUENCE [LARGE SCALE GENOMIC DNA]</scope>
    <source>
        <strain evidence="1">NAU3</strain>
        <tissue evidence="1">Gut</tissue>
    </source>
</reference>
<sequence length="176" mass="20607">MFVFRVLLVFQLSKRDQLDEVLLSTSRRVAALVLALPKLCNVVCLRQLLGDWHFLAYSHQFSFDEVGVFVFFSCTHSNNENGRSQHRSMSSRLSINSFGILLWEVMYQMRRRVFERPTQRAPILFDTRTASSFRCLVRPAKSLVHPPIFNVIFKHDSSNWLQIPEDHVITTMQFEI</sequence>
<dbReference type="EMBL" id="JARBJD010000359">
    <property type="protein sequence ID" value="KAK2943161.1"/>
    <property type="molecule type" value="Genomic_DNA"/>
</dbReference>
<organism evidence="1 2">
    <name type="scientific">Blattamonas nauphoetae</name>
    <dbReference type="NCBI Taxonomy" id="2049346"/>
    <lineage>
        <taxon>Eukaryota</taxon>
        <taxon>Metamonada</taxon>
        <taxon>Preaxostyla</taxon>
        <taxon>Oxymonadida</taxon>
        <taxon>Blattamonas</taxon>
    </lineage>
</organism>
<evidence type="ECO:0008006" key="3">
    <source>
        <dbReference type="Google" id="ProtNLM"/>
    </source>
</evidence>
<dbReference type="Proteomes" id="UP001281761">
    <property type="component" value="Unassembled WGS sequence"/>
</dbReference>
<evidence type="ECO:0000313" key="2">
    <source>
        <dbReference type="Proteomes" id="UP001281761"/>
    </source>
</evidence>
<gene>
    <name evidence="1" type="ORF">BLNAU_21929</name>
</gene>
<comment type="caution">
    <text evidence="1">The sequence shown here is derived from an EMBL/GenBank/DDBJ whole genome shotgun (WGS) entry which is preliminary data.</text>
</comment>
<protein>
    <recommendedName>
        <fullName evidence="3">Secreted protein</fullName>
    </recommendedName>
</protein>
<evidence type="ECO:0000313" key="1">
    <source>
        <dbReference type="EMBL" id="KAK2943161.1"/>
    </source>
</evidence>